<evidence type="ECO:0000256" key="1">
    <source>
        <dbReference type="SAM" id="MobiDB-lite"/>
    </source>
</evidence>
<name>A0A3B0A4K6_9ACTN</name>
<dbReference type="Gene3D" id="2.60.40.290">
    <property type="match status" value="1"/>
</dbReference>
<dbReference type="GO" id="GO:0030247">
    <property type="term" value="F:polysaccharide binding"/>
    <property type="evidence" value="ECO:0007669"/>
    <property type="project" value="InterPro"/>
</dbReference>
<dbReference type="SUPFAM" id="SSF49384">
    <property type="entry name" value="Carbohydrate-binding domain"/>
    <property type="match status" value="1"/>
</dbReference>
<evidence type="ECO:0000313" key="3">
    <source>
        <dbReference type="Proteomes" id="UP000279968"/>
    </source>
</evidence>
<dbReference type="RefSeq" id="WP_120779714.1">
    <property type="nucleotide sequence ID" value="NZ_JBHLUP010000002.1"/>
</dbReference>
<dbReference type="EMBL" id="RBAN01000002">
    <property type="protein sequence ID" value="RKN55525.1"/>
    <property type="molecule type" value="Genomic_DNA"/>
</dbReference>
<proteinExistence type="predicted"/>
<dbReference type="GO" id="GO:0004553">
    <property type="term" value="F:hydrolase activity, hydrolyzing O-glycosyl compounds"/>
    <property type="evidence" value="ECO:0007669"/>
    <property type="project" value="InterPro"/>
</dbReference>
<protein>
    <recommendedName>
        <fullName evidence="4">Cellulose-binding protein</fullName>
    </recommendedName>
</protein>
<evidence type="ECO:0000313" key="2">
    <source>
        <dbReference type="EMBL" id="RKN55525.1"/>
    </source>
</evidence>
<feature type="region of interest" description="Disordered" evidence="1">
    <location>
        <begin position="35"/>
        <end position="97"/>
    </location>
</feature>
<keyword evidence="3" id="KW-1185">Reference proteome</keyword>
<organism evidence="2 3">
    <name type="scientific">Micromonospora costi</name>
    <dbReference type="NCBI Taxonomy" id="1530042"/>
    <lineage>
        <taxon>Bacteria</taxon>
        <taxon>Bacillati</taxon>
        <taxon>Actinomycetota</taxon>
        <taxon>Actinomycetes</taxon>
        <taxon>Micromonosporales</taxon>
        <taxon>Micromonosporaceae</taxon>
        <taxon>Micromonospora</taxon>
    </lineage>
</organism>
<reference evidence="2 3" key="1">
    <citation type="journal article" date="2015" name="Int. J. Syst. Evol. Microbiol.">
        <title>Micromonospora costi sp. nov., isolated from a leaf of Costus speciosus.</title>
        <authorList>
            <person name="Thawai C."/>
        </authorList>
    </citation>
    <scope>NUCLEOTIDE SEQUENCE [LARGE SCALE GENOMIC DNA]</scope>
    <source>
        <strain evidence="2 3">CS1-12</strain>
    </source>
</reference>
<dbReference type="AlphaFoldDB" id="A0A3B0A4K6"/>
<dbReference type="InterPro" id="IPR008965">
    <property type="entry name" value="CBM2/CBM3_carb-bd_dom_sf"/>
</dbReference>
<evidence type="ECO:0008006" key="4">
    <source>
        <dbReference type="Google" id="ProtNLM"/>
    </source>
</evidence>
<gene>
    <name evidence="2" type="ORF">D7193_12855</name>
</gene>
<dbReference type="InterPro" id="IPR012291">
    <property type="entry name" value="CBM2_carb-bd_dom_sf"/>
</dbReference>
<feature type="compositionally biased region" description="Low complexity" evidence="1">
    <location>
        <begin position="48"/>
        <end position="84"/>
    </location>
</feature>
<accession>A0A3B0A4K6</accession>
<sequence length="207" mass="21832">MPWIVVLLGVATLATLLLVASLSFRVREPEPVAASVPPLDLPIAPVGPSTSASASPTPEPTRSTAAPARPSRMSTRPSPAAPRSSGPPPAAPSEKPGLFAAGALTATYRVRDADRYGVVAEVQVHNDSGRAEEWTVRLRLDGRIRDVDVSGDGRVRVDYRGDGRYLLRGTNPLPDGESVTLELRFSRNDGDGRLVECTVNGNDCAAG</sequence>
<comment type="caution">
    <text evidence="2">The sequence shown here is derived from an EMBL/GenBank/DDBJ whole genome shotgun (WGS) entry which is preliminary data.</text>
</comment>
<dbReference type="Proteomes" id="UP000279968">
    <property type="component" value="Unassembled WGS sequence"/>
</dbReference>